<evidence type="ECO:0000313" key="10">
    <source>
        <dbReference type="Proteomes" id="UP000887013"/>
    </source>
</evidence>
<evidence type="ECO:0000256" key="4">
    <source>
        <dbReference type="ARBA" id="ARBA00023136"/>
    </source>
</evidence>
<dbReference type="PANTHER" id="PTHR45902:SF5">
    <property type="entry name" value="G-PROTEIN COUPLED RECEPTORS FAMILY 2 PROFILE 2 DOMAIN-CONTAINING PROTEIN"/>
    <property type="match status" value="1"/>
</dbReference>
<dbReference type="InterPro" id="IPR000832">
    <property type="entry name" value="GPCR_2_secretin-like"/>
</dbReference>
<feature type="transmembrane region" description="Helical" evidence="6">
    <location>
        <begin position="539"/>
        <end position="561"/>
    </location>
</feature>
<dbReference type="OrthoDB" id="6507840at2759"/>
<evidence type="ECO:0000256" key="2">
    <source>
        <dbReference type="ARBA" id="ARBA00022692"/>
    </source>
</evidence>
<reference evidence="9" key="1">
    <citation type="submission" date="2020-08" db="EMBL/GenBank/DDBJ databases">
        <title>Multicomponent nature underlies the extraordinary mechanical properties of spider dragline silk.</title>
        <authorList>
            <person name="Kono N."/>
            <person name="Nakamura H."/>
            <person name="Mori M."/>
            <person name="Yoshida Y."/>
            <person name="Ohtoshi R."/>
            <person name="Malay A.D."/>
            <person name="Moran D.A.P."/>
            <person name="Tomita M."/>
            <person name="Numata K."/>
            <person name="Arakawa K."/>
        </authorList>
    </citation>
    <scope>NUCLEOTIDE SEQUENCE</scope>
</reference>
<name>A0A8X6MU89_NEPPI</name>
<feature type="transmembrane region" description="Helical" evidence="6">
    <location>
        <begin position="662"/>
        <end position="688"/>
    </location>
</feature>
<evidence type="ECO:0000256" key="6">
    <source>
        <dbReference type="SAM" id="Phobius"/>
    </source>
</evidence>
<accession>A0A8X6MU89</accession>
<sequence length="771" mass="87686">MSILHLTIFPVLCFAPIRPADSLVSFNYIQVQKLGSSCPELDTCENQEPGNKLVQHSLIRLLSYKSEHLHSHSFSHRNEDRSCACDELCVTYGDCCIDAPGVVARTSPSLYNCFELHQLSLPEGIGIYMRNSCLSSYNGPEEVRYLCERPSLGEPSDPLSSLPITDMATGITFKNYYCSICNEKDISMVLWNLRLKCPFSILAFFNSRNFSKEYVFHNLVYQNEKWGLYLERENESSSFIACSIDPVMPSLLERKIRLCKLKLVSDCPPDWKDDDTRTMCRSYMGMRFISNKGKFRNVHCAYCNQENLNLLSCSEMKTTSYVTNPNFLSFLWDINKGKGKDPIQLCENGEVYDPFFKKCRSLMCLPGYMKRNKFCVFRDASIDISGSNNTSIALQPESEDIGNKESRNGTSGNRNSFFQNVTSISYNLPTLNGNNSTQDSNILQNCLLISLPDEDYIMLPNKTIYVPKYGKVYEPTSYYAADGSLSVCIPMISNSETKFSPALAFVGTITLATSMICLFVHIIAFSIVPDLQNLSGKNLVSQCVALFCAYACFLMGLHRVLKDTACTVIAFCTFYFFQVSFFWMGVIAYDVWRTLKIATTELRVSNGKQIRRFIVYSLIAWVTPLLLVCIFALGELIDLFPLQYKPNIAERRCWFKRGRSHLVFFGAPLLLIMVLNVVFFICSSRIILTTTPSSCKQQNQTQRRNFKLFLRLALIMGLSWIFGAIAAYADIKILWYILNILNTLHGLFIVVFFTCSPKVQKYLKDKLFKGS</sequence>
<feature type="domain" description="G-protein coupled receptors family 2 profile 2" evidence="8">
    <location>
        <begin position="503"/>
        <end position="757"/>
    </location>
</feature>
<evidence type="ECO:0000256" key="3">
    <source>
        <dbReference type="ARBA" id="ARBA00022989"/>
    </source>
</evidence>
<dbReference type="Pfam" id="PF00002">
    <property type="entry name" value="7tm_2"/>
    <property type="match status" value="1"/>
</dbReference>
<keyword evidence="3 6" id="KW-1133">Transmembrane helix</keyword>
<dbReference type="GO" id="GO:0004930">
    <property type="term" value="F:G protein-coupled receptor activity"/>
    <property type="evidence" value="ECO:0007669"/>
    <property type="project" value="InterPro"/>
</dbReference>
<dbReference type="CDD" id="cd15039">
    <property type="entry name" value="7tmB3_Methuselah-like"/>
    <property type="match status" value="1"/>
</dbReference>
<feature type="signal peptide" evidence="7">
    <location>
        <begin position="1"/>
        <end position="22"/>
    </location>
</feature>
<comment type="subcellular location">
    <subcellularLocation>
        <location evidence="1">Membrane</location>
        <topology evidence="1">Multi-pass membrane protein</topology>
    </subcellularLocation>
</comment>
<dbReference type="GO" id="GO:0007166">
    <property type="term" value="P:cell surface receptor signaling pathway"/>
    <property type="evidence" value="ECO:0007669"/>
    <property type="project" value="InterPro"/>
</dbReference>
<dbReference type="Proteomes" id="UP000887013">
    <property type="component" value="Unassembled WGS sequence"/>
</dbReference>
<dbReference type="EMBL" id="BMAW01051037">
    <property type="protein sequence ID" value="GFS78220.1"/>
    <property type="molecule type" value="Genomic_DNA"/>
</dbReference>
<evidence type="ECO:0000256" key="1">
    <source>
        <dbReference type="ARBA" id="ARBA00004141"/>
    </source>
</evidence>
<feature type="transmembrane region" description="Helical" evidence="6">
    <location>
        <begin position="733"/>
        <end position="755"/>
    </location>
</feature>
<evidence type="ECO:0000256" key="7">
    <source>
        <dbReference type="SAM" id="SignalP"/>
    </source>
</evidence>
<feature type="transmembrane region" description="Helical" evidence="6">
    <location>
        <begin position="502"/>
        <end position="527"/>
    </location>
</feature>
<dbReference type="AlphaFoldDB" id="A0A8X6MU89"/>
<protein>
    <submittedName>
        <fullName evidence="9">G-protein coupled receptor Mth2</fullName>
    </submittedName>
</protein>
<feature type="transmembrane region" description="Helical" evidence="6">
    <location>
        <begin position="567"/>
        <end position="592"/>
    </location>
</feature>
<proteinExistence type="predicted"/>
<organism evidence="9 10">
    <name type="scientific">Nephila pilipes</name>
    <name type="common">Giant wood spider</name>
    <name type="synonym">Nephila maculata</name>
    <dbReference type="NCBI Taxonomy" id="299642"/>
    <lineage>
        <taxon>Eukaryota</taxon>
        <taxon>Metazoa</taxon>
        <taxon>Ecdysozoa</taxon>
        <taxon>Arthropoda</taxon>
        <taxon>Chelicerata</taxon>
        <taxon>Arachnida</taxon>
        <taxon>Araneae</taxon>
        <taxon>Araneomorphae</taxon>
        <taxon>Entelegynae</taxon>
        <taxon>Araneoidea</taxon>
        <taxon>Nephilidae</taxon>
        <taxon>Nephila</taxon>
    </lineage>
</organism>
<dbReference type="InterPro" id="IPR053231">
    <property type="entry name" value="GPCR_LN-TM7"/>
</dbReference>
<keyword evidence="7" id="KW-0732">Signal</keyword>
<feature type="region of interest" description="Disordered" evidence="5">
    <location>
        <begin position="391"/>
        <end position="416"/>
    </location>
</feature>
<comment type="caution">
    <text evidence="9">The sequence shown here is derived from an EMBL/GenBank/DDBJ whole genome shotgun (WGS) entry which is preliminary data.</text>
</comment>
<keyword evidence="2 6" id="KW-0812">Transmembrane</keyword>
<dbReference type="GO" id="GO:0016020">
    <property type="term" value="C:membrane"/>
    <property type="evidence" value="ECO:0007669"/>
    <property type="project" value="UniProtKB-SubCell"/>
</dbReference>
<dbReference type="Gene3D" id="1.20.1070.10">
    <property type="entry name" value="Rhodopsin 7-helix transmembrane proteins"/>
    <property type="match status" value="1"/>
</dbReference>
<feature type="transmembrane region" description="Helical" evidence="6">
    <location>
        <begin position="708"/>
        <end position="727"/>
    </location>
</feature>
<keyword evidence="4 6" id="KW-0472">Membrane</keyword>
<dbReference type="SUPFAM" id="SSF90188">
    <property type="entry name" value="Somatomedin B domain"/>
    <property type="match status" value="1"/>
</dbReference>
<evidence type="ECO:0000259" key="8">
    <source>
        <dbReference type="PROSITE" id="PS50261"/>
    </source>
</evidence>
<dbReference type="PROSITE" id="PS50261">
    <property type="entry name" value="G_PROTEIN_RECEP_F2_4"/>
    <property type="match status" value="1"/>
</dbReference>
<keyword evidence="9" id="KW-0675">Receptor</keyword>
<evidence type="ECO:0000313" key="9">
    <source>
        <dbReference type="EMBL" id="GFS78220.1"/>
    </source>
</evidence>
<dbReference type="PANTHER" id="PTHR45902">
    <property type="entry name" value="LATROPHILIN RECEPTOR-LIKE PROTEIN A"/>
    <property type="match status" value="1"/>
</dbReference>
<dbReference type="SUPFAM" id="SSF81321">
    <property type="entry name" value="Family A G protein-coupled receptor-like"/>
    <property type="match status" value="1"/>
</dbReference>
<feature type="chain" id="PRO_5036488926" evidence="7">
    <location>
        <begin position="23"/>
        <end position="771"/>
    </location>
</feature>
<dbReference type="InterPro" id="IPR036024">
    <property type="entry name" value="Somatomedin_B-like_dom_sf"/>
</dbReference>
<gene>
    <name evidence="9" type="primary">X975_19856</name>
    <name evidence="9" type="ORF">NPIL_339031</name>
</gene>
<dbReference type="InterPro" id="IPR017981">
    <property type="entry name" value="GPCR_2-like_7TM"/>
</dbReference>
<keyword evidence="10" id="KW-1185">Reference proteome</keyword>
<feature type="transmembrane region" description="Helical" evidence="6">
    <location>
        <begin position="613"/>
        <end position="634"/>
    </location>
</feature>
<evidence type="ECO:0000256" key="5">
    <source>
        <dbReference type="SAM" id="MobiDB-lite"/>
    </source>
</evidence>